<dbReference type="AlphaFoldDB" id="T1F3C5"/>
<accession>T1F3C5</accession>
<dbReference type="Pfam" id="PF19745">
    <property type="entry name" value="FUT8_N_cat"/>
    <property type="match status" value="1"/>
</dbReference>
<dbReference type="EMBL" id="AMQM01003662">
    <property type="status" value="NOT_ANNOTATED_CDS"/>
    <property type="molecule type" value="Genomic_DNA"/>
</dbReference>
<dbReference type="RefSeq" id="XP_009014757.1">
    <property type="nucleotide sequence ID" value="XM_009016509.1"/>
</dbReference>
<reference evidence="6" key="3">
    <citation type="submission" date="2015-06" db="UniProtKB">
        <authorList>
            <consortium name="EnsemblMetazoa"/>
        </authorList>
    </citation>
    <scope>IDENTIFICATION</scope>
</reference>
<dbReference type="GO" id="GO:0046921">
    <property type="term" value="F:alpha-(1-&gt;6)-fucosyltransferase activity"/>
    <property type="evidence" value="ECO:0000318"/>
    <property type="project" value="GO_Central"/>
</dbReference>
<dbReference type="PANTHER" id="PTHR13132">
    <property type="entry name" value="ALPHA- 1,6 -FUCOSYLTRANSFERASE"/>
    <property type="match status" value="1"/>
</dbReference>
<protein>
    <recommendedName>
        <fullName evidence="4">GT23 domain-containing protein</fullName>
    </recommendedName>
</protein>
<dbReference type="InterPro" id="IPR045573">
    <property type="entry name" value="Fut8_N_cat"/>
</dbReference>
<dbReference type="GO" id="GO:0006487">
    <property type="term" value="P:protein N-linked glycosylation"/>
    <property type="evidence" value="ECO:0000318"/>
    <property type="project" value="GO_Central"/>
</dbReference>
<comment type="similarity">
    <text evidence="3">Belongs to the glycosyltransferase 23 family.</text>
</comment>
<dbReference type="HOGENOM" id="CLU_082436_0_0_1"/>
<evidence type="ECO:0000313" key="7">
    <source>
        <dbReference type="Proteomes" id="UP000015101"/>
    </source>
</evidence>
<dbReference type="eggNOG" id="KOG3705">
    <property type="taxonomic scope" value="Eukaryota"/>
</dbReference>
<reference evidence="7" key="1">
    <citation type="submission" date="2012-12" db="EMBL/GenBank/DDBJ databases">
        <authorList>
            <person name="Hellsten U."/>
            <person name="Grimwood J."/>
            <person name="Chapman J.A."/>
            <person name="Shapiro H."/>
            <person name="Aerts A."/>
            <person name="Otillar R.P."/>
            <person name="Terry A.Y."/>
            <person name="Boore J.L."/>
            <person name="Simakov O."/>
            <person name="Marletaz F."/>
            <person name="Cho S.-J."/>
            <person name="Edsinger-Gonzales E."/>
            <person name="Havlak P."/>
            <person name="Kuo D.-H."/>
            <person name="Larsson T."/>
            <person name="Lv J."/>
            <person name="Arendt D."/>
            <person name="Savage R."/>
            <person name="Osoegawa K."/>
            <person name="de Jong P."/>
            <person name="Lindberg D.R."/>
            <person name="Seaver E.C."/>
            <person name="Weisblat D.A."/>
            <person name="Putnam N.H."/>
            <person name="Grigoriev I.V."/>
            <person name="Rokhsar D.S."/>
        </authorList>
    </citation>
    <scope>NUCLEOTIDE SEQUENCE</scope>
</reference>
<dbReference type="InterPro" id="IPR036028">
    <property type="entry name" value="SH3-like_dom_sf"/>
</dbReference>
<dbReference type="Gene3D" id="2.30.30.40">
    <property type="entry name" value="SH3 Domains"/>
    <property type="match status" value="1"/>
</dbReference>
<evidence type="ECO:0000259" key="4">
    <source>
        <dbReference type="PROSITE" id="PS51659"/>
    </source>
</evidence>
<dbReference type="FunFam" id="3.40.50.11350:FF:000001">
    <property type="entry name" value="Alpha-(1,6)-fucosyltransferase"/>
    <property type="match status" value="1"/>
</dbReference>
<dbReference type="Proteomes" id="UP000015101">
    <property type="component" value="Unassembled WGS sequence"/>
</dbReference>
<gene>
    <name evidence="6" type="primary">20203324</name>
    <name evidence="5" type="ORF">HELRODRAFT_170715</name>
</gene>
<dbReference type="OMA" id="TANGWKF"/>
<dbReference type="KEGG" id="hro:HELRODRAFT_170715"/>
<keyword evidence="2 3" id="KW-0808">Transferase</keyword>
<evidence type="ECO:0000313" key="5">
    <source>
        <dbReference type="EMBL" id="ESO07379.1"/>
    </source>
</evidence>
<dbReference type="PROSITE" id="PS51659">
    <property type="entry name" value="GT23"/>
    <property type="match status" value="1"/>
</dbReference>
<feature type="domain" description="GT23" evidence="4">
    <location>
        <begin position="1"/>
        <end position="232"/>
    </location>
</feature>
<dbReference type="STRING" id="6412.T1F3C5"/>
<keyword evidence="1 3" id="KW-0328">Glycosyltransferase</keyword>
<name>T1F3C5_HELRO</name>
<feature type="region of interest" description="Important for donor substrate binding" evidence="3">
    <location>
        <begin position="96"/>
        <end position="97"/>
    </location>
</feature>
<dbReference type="PANTHER" id="PTHR13132:SF29">
    <property type="entry name" value="ALPHA-(1,6)-FUCOSYLTRANSFERASE"/>
    <property type="match status" value="1"/>
</dbReference>
<proteinExistence type="inferred from homology"/>
<evidence type="ECO:0000256" key="3">
    <source>
        <dbReference type="PROSITE-ProRule" id="PRU00992"/>
    </source>
</evidence>
<sequence>MNIIFFYSKEYKLFGPEKLFYVSSALSLEEYVDIFPQALPEDVYEVIKGFHGQPYAWWAGQLVSFLLKPQKWLEDKLLADEKMMNFSSPIVGIHVRRTDKIPSEASFHALSEYMTYVEKFYKFLDLKEKIEKKNYSLTVRRRVYLATDELGVIKQALKTYPNYEFLYDKKVVKLARGRKRYTKLSLEGIIKDIHFLSKSDYLVCTFSSQICRLSYELMQTYHTDGANRVQSLDDIYYYAGQVHMKYVARVQHIPKFTNSLIDPYEKDGNNSYRDVKCRQLMMAVGDEIKIHGNHWDGYSLGTNVRTAKTGLFPSYKIEKIEVSRRYSLKNYEPEN</sequence>
<evidence type="ECO:0000256" key="2">
    <source>
        <dbReference type="ARBA" id="ARBA00022679"/>
    </source>
</evidence>
<dbReference type="InterPro" id="IPR027350">
    <property type="entry name" value="GT23_dom"/>
</dbReference>
<dbReference type="EnsemblMetazoa" id="HelroT170715">
    <property type="protein sequence ID" value="HelroP170715"/>
    <property type="gene ID" value="HelroG170715"/>
</dbReference>
<evidence type="ECO:0000256" key="1">
    <source>
        <dbReference type="ARBA" id="ARBA00022676"/>
    </source>
</evidence>
<dbReference type="InParanoid" id="T1F3C5"/>
<dbReference type="EMBL" id="KB096222">
    <property type="protein sequence ID" value="ESO07379.1"/>
    <property type="molecule type" value="Genomic_DNA"/>
</dbReference>
<organism evidence="6 7">
    <name type="scientific">Helobdella robusta</name>
    <name type="common">Californian leech</name>
    <dbReference type="NCBI Taxonomy" id="6412"/>
    <lineage>
        <taxon>Eukaryota</taxon>
        <taxon>Metazoa</taxon>
        <taxon>Spiralia</taxon>
        <taxon>Lophotrochozoa</taxon>
        <taxon>Annelida</taxon>
        <taxon>Clitellata</taxon>
        <taxon>Hirudinea</taxon>
        <taxon>Rhynchobdellida</taxon>
        <taxon>Glossiphoniidae</taxon>
        <taxon>Helobdella</taxon>
    </lineage>
</organism>
<dbReference type="SUPFAM" id="SSF50044">
    <property type="entry name" value="SH3-domain"/>
    <property type="match status" value="1"/>
</dbReference>
<dbReference type="OrthoDB" id="6435034at2759"/>
<dbReference type="CTD" id="20203324"/>
<dbReference type="Gene3D" id="3.40.50.11350">
    <property type="match status" value="1"/>
</dbReference>
<dbReference type="GeneID" id="20203324"/>
<reference evidence="5 7" key="2">
    <citation type="journal article" date="2013" name="Nature">
        <title>Insights into bilaterian evolution from three spiralian genomes.</title>
        <authorList>
            <person name="Simakov O."/>
            <person name="Marletaz F."/>
            <person name="Cho S.J."/>
            <person name="Edsinger-Gonzales E."/>
            <person name="Havlak P."/>
            <person name="Hellsten U."/>
            <person name="Kuo D.H."/>
            <person name="Larsson T."/>
            <person name="Lv J."/>
            <person name="Arendt D."/>
            <person name="Savage R."/>
            <person name="Osoegawa K."/>
            <person name="de Jong P."/>
            <person name="Grimwood J."/>
            <person name="Chapman J.A."/>
            <person name="Shapiro H."/>
            <person name="Aerts A."/>
            <person name="Otillar R.P."/>
            <person name="Terry A.Y."/>
            <person name="Boore J.L."/>
            <person name="Grigoriev I.V."/>
            <person name="Lindberg D.R."/>
            <person name="Seaver E.C."/>
            <person name="Weisblat D.A."/>
            <person name="Putnam N.H."/>
            <person name="Rokhsar D.S."/>
        </authorList>
    </citation>
    <scope>NUCLEOTIDE SEQUENCE</scope>
</reference>
<evidence type="ECO:0000313" key="6">
    <source>
        <dbReference type="EnsemblMetazoa" id="HelroP170715"/>
    </source>
</evidence>
<keyword evidence="7" id="KW-1185">Reference proteome</keyword>